<accession>A0A8X8AN02</accession>
<dbReference type="EMBL" id="JAAWWB010000002">
    <property type="protein sequence ID" value="KAG6789617.1"/>
    <property type="molecule type" value="Genomic_DNA"/>
</dbReference>
<comment type="caution">
    <text evidence="6">The sequence shown here is derived from an EMBL/GenBank/DDBJ whole genome shotgun (WGS) entry which is preliminary data.</text>
</comment>
<evidence type="ECO:0000313" key="6">
    <source>
        <dbReference type="EMBL" id="KAG6789617.1"/>
    </source>
</evidence>
<feature type="compositionally biased region" description="Basic and acidic residues" evidence="5">
    <location>
        <begin position="275"/>
        <end position="285"/>
    </location>
</feature>
<gene>
    <name evidence="6" type="ORF">POTOM_005724</name>
</gene>
<dbReference type="GO" id="GO:0005634">
    <property type="term" value="C:nucleus"/>
    <property type="evidence" value="ECO:0007669"/>
    <property type="project" value="UniProtKB-SubCell"/>
</dbReference>
<keyword evidence="4" id="KW-0539">Nucleus</keyword>
<keyword evidence="3" id="KW-0804">Transcription</keyword>
<dbReference type="Proteomes" id="UP000886885">
    <property type="component" value="Chromosome 1D"/>
</dbReference>
<keyword evidence="7" id="KW-1185">Reference proteome</keyword>
<dbReference type="Pfam" id="PF03514">
    <property type="entry name" value="GRAS"/>
    <property type="match status" value="2"/>
</dbReference>
<protein>
    <submittedName>
        <fullName evidence="6">Uncharacterized protein</fullName>
    </submittedName>
</protein>
<evidence type="ECO:0000313" key="7">
    <source>
        <dbReference type="Proteomes" id="UP000886885"/>
    </source>
</evidence>
<evidence type="ECO:0000256" key="5">
    <source>
        <dbReference type="SAM" id="MobiDB-lite"/>
    </source>
</evidence>
<dbReference type="InterPro" id="IPR005202">
    <property type="entry name" value="TF_GRAS"/>
</dbReference>
<reference evidence="6" key="1">
    <citation type="journal article" date="2020" name="bioRxiv">
        <title>Hybrid origin of Populus tomentosa Carr. identified through genome sequencing and phylogenomic analysis.</title>
        <authorList>
            <person name="An X."/>
            <person name="Gao K."/>
            <person name="Chen Z."/>
            <person name="Li J."/>
            <person name="Yang X."/>
            <person name="Yang X."/>
            <person name="Zhou J."/>
            <person name="Guo T."/>
            <person name="Zhao T."/>
            <person name="Huang S."/>
            <person name="Miao D."/>
            <person name="Khan W.U."/>
            <person name="Rao P."/>
            <person name="Ye M."/>
            <person name="Lei B."/>
            <person name="Liao W."/>
            <person name="Wang J."/>
            <person name="Ji L."/>
            <person name="Li Y."/>
            <person name="Guo B."/>
            <person name="Mustafa N.S."/>
            <person name="Li S."/>
            <person name="Yun Q."/>
            <person name="Keller S.R."/>
            <person name="Mao J."/>
            <person name="Zhang R."/>
            <person name="Strauss S.H."/>
        </authorList>
    </citation>
    <scope>NUCLEOTIDE SEQUENCE</scope>
    <source>
        <strain evidence="6">GM15</strain>
        <tissue evidence="6">Leaf</tissue>
    </source>
</reference>
<dbReference type="AlphaFoldDB" id="A0A8X8AN02"/>
<dbReference type="OrthoDB" id="1935022at2759"/>
<feature type="compositionally biased region" description="Polar residues" evidence="5">
    <location>
        <begin position="286"/>
        <end position="296"/>
    </location>
</feature>
<organism evidence="6 7">
    <name type="scientific">Populus tomentosa</name>
    <name type="common">Chinese white poplar</name>
    <dbReference type="NCBI Taxonomy" id="118781"/>
    <lineage>
        <taxon>Eukaryota</taxon>
        <taxon>Viridiplantae</taxon>
        <taxon>Streptophyta</taxon>
        <taxon>Embryophyta</taxon>
        <taxon>Tracheophyta</taxon>
        <taxon>Spermatophyta</taxon>
        <taxon>Magnoliopsida</taxon>
        <taxon>eudicotyledons</taxon>
        <taxon>Gunneridae</taxon>
        <taxon>Pentapetalae</taxon>
        <taxon>rosids</taxon>
        <taxon>fabids</taxon>
        <taxon>Malpighiales</taxon>
        <taxon>Salicaceae</taxon>
        <taxon>Saliceae</taxon>
        <taxon>Populus</taxon>
    </lineage>
</organism>
<evidence type="ECO:0000256" key="4">
    <source>
        <dbReference type="ARBA" id="ARBA00023242"/>
    </source>
</evidence>
<evidence type="ECO:0000256" key="2">
    <source>
        <dbReference type="ARBA" id="ARBA00023015"/>
    </source>
</evidence>
<dbReference type="PANTHER" id="PTHR31636">
    <property type="entry name" value="OSJNBA0084A10.13 PROTEIN-RELATED"/>
    <property type="match status" value="1"/>
</dbReference>
<keyword evidence="2" id="KW-0805">Transcription regulation</keyword>
<feature type="region of interest" description="Disordered" evidence="5">
    <location>
        <begin position="275"/>
        <end position="296"/>
    </location>
</feature>
<evidence type="ECO:0000256" key="1">
    <source>
        <dbReference type="ARBA" id="ARBA00004123"/>
    </source>
</evidence>
<name>A0A8X8AN02_POPTO</name>
<sequence>MFRLVEQKCSLISESNTTLDDLVLTVNEIEDISDWLASESNPPALHNIPGDDAGSFLREVSIGMLMNQTSLILPGTSMEFDNQLSILYLLKAYGEAEEMETKELAEKIMSRLKEKVCHFSSTVEASITSCIDVIHIDTFVLLIYSWKVDGSPSSVRRHQFCNPRRLEALPEDADIVHTVDFDVGQGVQWPPMIEDLARRRKRMEMGKEALVSEMKTKKRGVRSEWLAFNCTAGLPPMGKGKSAGSLVEFPRLAKDSIRLDGGGVGGTRELQLLPEKARHSQRSEGETTGSELYGNSTAEGFKMDINGGALAQRTHVNHDIEPRVENADKYVVNFTVEFTSLIRDGELEALPEDADIVHTVDFDVGQGVQWPPMIEDLARRRKRTVRLIGIKWQEEEDCSGVTSTRRFEERKTRL</sequence>
<comment type="subcellular location">
    <subcellularLocation>
        <location evidence="1">Nucleus</location>
    </subcellularLocation>
</comment>
<proteinExistence type="predicted"/>
<evidence type="ECO:0000256" key="3">
    <source>
        <dbReference type="ARBA" id="ARBA00023163"/>
    </source>
</evidence>